<keyword evidence="1" id="KW-1133">Transmembrane helix</keyword>
<gene>
    <name evidence="2" type="ORF">TbgDal_XI18930</name>
</gene>
<sequence length="108" mass="12605">MLMLMLMFVFFFLFICSSLSHSLVTSFFFVSPSARRSHSHSHFLFLPAASTSSFFVCVFFKIFLLYCLTSYFGFFPSVCIIFFAHCVFPLFCFTYEILPRHSEKGVHN</sequence>
<dbReference type="Proteomes" id="UP000002316">
    <property type="component" value="Chromosome 11"/>
</dbReference>
<dbReference type="EMBL" id="FN554974">
    <property type="protein sequence ID" value="CBH18772.1"/>
    <property type="molecule type" value="Genomic_DNA"/>
</dbReference>
<name>D0AAS1_TRYB9</name>
<dbReference type="AlphaFoldDB" id="D0AAS1"/>
<dbReference type="KEGG" id="tbg:TbgDal_XI18930"/>
<feature type="transmembrane region" description="Helical" evidence="1">
    <location>
        <begin position="6"/>
        <end position="31"/>
    </location>
</feature>
<evidence type="ECO:0000313" key="3">
    <source>
        <dbReference type="Proteomes" id="UP000002316"/>
    </source>
</evidence>
<protein>
    <submittedName>
        <fullName evidence="2">Uncharacterized protein</fullName>
    </submittedName>
</protein>
<keyword evidence="1" id="KW-0812">Transmembrane</keyword>
<feature type="transmembrane region" description="Helical" evidence="1">
    <location>
        <begin position="43"/>
        <end position="66"/>
    </location>
</feature>
<evidence type="ECO:0000256" key="1">
    <source>
        <dbReference type="SAM" id="Phobius"/>
    </source>
</evidence>
<dbReference type="GeneID" id="23867120"/>
<reference evidence="3" key="1">
    <citation type="journal article" date="2010" name="PLoS Negl. Trop. Dis.">
        <title>The genome sequence of Trypanosoma brucei gambiense, causative agent of chronic human african trypanosomiasis.</title>
        <authorList>
            <person name="Jackson A.P."/>
            <person name="Sanders M."/>
            <person name="Berry A."/>
            <person name="McQuillan J."/>
            <person name="Aslett M.A."/>
            <person name="Quail M.A."/>
            <person name="Chukualim B."/>
            <person name="Capewell P."/>
            <person name="MacLeod A."/>
            <person name="Melville S.E."/>
            <person name="Gibson W."/>
            <person name="Barry J.D."/>
            <person name="Berriman M."/>
            <person name="Hertz-Fowler C."/>
        </authorList>
    </citation>
    <scope>NUCLEOTIDE SEQUENCE [LARGE SCALE GENOMIC DNA]</scope>
    <source>
        <strain evidence="3">MHOM/CI/86/DAL972</strain>
    </source>
</reference>
<accession>D0AAS1</accession>
<feature type="transmembrane region" description="Helical" evidence="1">
    <location>
        <begin position="72"/>
        <end position="95"/>
    </location>
</feature>
<organism evidence="2 3">
    <name type="scientific">Trypanosoma brucei gambiense (strain MHOM/CI/86/DAL972)</name>
    <dbReference type="NCBI Taxonomy" id="679716"/>
    <lineage>
        <taxon>Eukaryota</taxon>
        <taxon>Discoba</taxon>
        <taxon>Euglenozoa</taxon>
        <taxon>Kinetoplastea</taxon>
        <taxon>Metakinetoplastina</taxon>
        <taxon>Trypanosomatida</taxon>
        <taxon>Trypanosomatidae</taxon>
        <taxon>Trypanosoma</taxon>
    </lineage>
</organism>
<keyword evidence="1" id="KW-0472">Membrane</keyword>
<evidence type="ECO:0000313" key="2">
    <source>
        <dbReference type="EMBL" id="CBH18772.1"/>
    </source>
</evidence>
<dbReference type="RefSeq" id="XP_011781036.1">
    <property type="nucleotide sequence ID" value="XM_011782734.1"/>
</dbReference>
<proteinExistence type="predicted"/>